<organism evidence="2 3">
    <name type="scientific">Frondihabitans peucedani</name>
    <dbReference type="NCBI Taxonomy" id="598626"/>
    <lineage>
        <taxon>Bacteria</taxon>
        <taxon>Bacillati</taxon>
        <taxon>Actinomycetota</taxon>
        <taxon>Actinomycetes</taxon>
        <taxon>Micrococcales</taxon>
        <taxon>Microbacteriaceae</taxon>
        <taxon>Frondihabitans</taxon>
    </lineage>
</organism>
<keyword evidence="3" id="KW-1185">Reference proteome</keyword>
<feature type="chain" id="PRO_5046496369" description="Secreted protein" evidence="1">
    <location>
        <begin position="29"/>
        <end position="147"/>
    </location>
</feature>
<sequence length="147" mass="15666">MKLRARMLAASLLGAVALTVGVSGPAFATTASESHNFTSTDSNASATVTLVWSTSSTYHISYVEHDLKADGNGPYINYNIQTVGSGNFGYISPCTSGAGDNCADQVPSDSSVGVKYVEIRLCNGHAPDWASHCSSWYDFKNKYYTAF</sequence>
<dbReference type="Proteomes" id="UP001501594">
    <property type="component" value="Unassembled WGS sequence"/>
</dbReference>
<proteinExistence type="predicted"/>
<evidence type="ECO:0000256" key="1">
    <source>
        <dbReference type="SAM" id="SignalP"/>
    </source>
</evidence>
<keyword evidence="1" id="KW-0732">Signal</keyword>
<feature type="signal peptide" evidence="1">
    <location>
        <begin position="1"/>
        <end position="28"/>
    </location>
</feature>
<reference evidence="3" key="1">
    <citation type="journal article" date="2019" name="Int. J. Syst. Evol. Microbiol.">
        <title>The Global Catalogue of Microorganisms (GCM) 10K type strain sequencing project: providing services to taxonomists for standard genome sequencing and annotation.</title>
        <authorList>
            <consortium name="The Broad Institute Genomics Platform"/>
            <consortium name="The Broad Institute Genome Sequencing Center for Infectious Disease"/>
            <person name="Wu L."/>
            <person name="Ma J."/>
        </authorList>
    </citation>
    <scope>NUCLEOTIDE SEQUENCE [LARGE SCALE GENOMIC DNA]</scope>
    <source>
        <strain evidence="3">JCM 17442</strain>
    </source>
</reference>
<dbReference type="EMBL" id="BAABAU010000002">
    <property type="protein sequence ID" value="GAA4266670.1"/>
    <property type="molecule type" value="Genomic_DNA"/>
</dbReference>
<comment type="caution">
    <text evidence="2">The sequence shown here is derived from an EMBL/GenBank/DDBJ whole genome shotgun (WGS) entry which is preliminary data.</text>
</comment>
<evidence type="ECO:0000313" key="3">
    <source>
        <dbReference type="Proteomes" id="UP001501594"/>
    </source>
</evidence>
<evidence type="ECO:0008006" key="4">
    <source>
        <dbReference type="Google" id="ProtNLM"/>
    </source>
</evidence>
<dbReference type="RefSeq" id="WP_344796251.1">
    <property type="nucleotide sequence ID" value="NZ_BAABAU010000002.1"/>
</dbReference>
<gene>
    <name evidence="2" type="ORF">GCM10022256_22820</name>
</gene>
<protein>
    <recommendedName>
        <fullName evidence="4">Secreted protein</fullName>
    </recommendedName>
</protein>
<name>A0ABP8E357_9MICO</name>
<evidence type="ECO:0000313" key="2">
    <source>
        <dbReference type="EMBL" id="GAA4266670.1"/>
    </source>
</evidence>
<accession>A0ABP8E357</accession>